<feature type="transmembrane region" description="Helical" evidence="6">
    <location>
        <begin position="168"/>
        <end position="185"/>
    </location>
</feature>
<dbReference type="InterPro" id="IPR050833">
    <property type="entry name" value="Poly_Biosynth_Transport"/>
</dbReference>
<evidence type="ECO:0000256" key="5">
    <source>
        <dbReference type="ARBA" id="ARBA00023136"/>
    </source>
</evidence>
<evidence type="ECO:0000256" key="6">
    <source>
        <dbReference type="SAM" id="Phobius"/>
    </source>
</evidence>
<protein>
    <recommendedName>
        <fullName evidence="9">Polysaccharide biosynthesis protein C-terminal domain-containing protein</fullName>
    </recommendedName>
</protein>
<comment type="subcellular location">
    <subcellularLocation>
        <location evidence="1">Cell membrane</location>
        <topology evidence="1">Multi-pass membrane protein</topology>
    </subcellularLocation>
</comment>
<evidence type="ECO:0000313" key="8">
    <source>
        <dbReference type="Proteomes" id="UP000824165"/>
    </source>
</evidence>
<reference evidence="7" key="1">
    <citation type="submission" date="2020-10" db="EMBL/GenBank/DDBJ databases">
        <authorList>
            <person name="Gilroy R."/>
        </authorList>
    </citation>
    <scope>NUCLEOTIDE SEQUENCE</scope>
    <source>
        <strain evidence="7">CHK181-108</strain>
    </source>
</reference>
<dbReference type="Proteomes" id="UP000824165">
    <property type="component" value="Unassembled WGS sequence"/>
</dbReference>
<feature type="transmembrane region" description="Helical" evidence="6">
    <location>
        <begin position="12"/>
        <end position="35"/>
    </location>
</feature>
<comment type="caution">
    <text evidence="7">The sequence shown here is derived from an EMBL/GenBank/DDBJ whole genome shotgun (WGS) entry which is preliminary data.</text>
</comment>
<dbReference type="AlphaFoldDB" id="A0A9D1H124"/>
<evidence type="ECO:0000256" key="2">
    <source>
        <dbReference type="ARBA" id="ARBA00022475"/>
    </source>
</evidence>
<evidence type="ECO:0000256" key="1">
    <source>
        <dbReference type="ARBA" id="ARBA00004651"/>
    </source>
</evidence>
<dbReference type="GO" id="GO:0005886">
    <property type="term" value="C:plasma membrane"/>
    <property type="evidence" value="ECO:0007669"/>
    <property type="project" value="UniProtKB-SubCell"/>
</dbReference>
<organism evidence="7 8">
    <name type="scientific">Candidatus Ornithomonoglobus intestinigallinarum</name>
    <dbReference type="NCBI Taxonomy" id="2840894"/>
    <lineage>
        <taxon>Bacteria</taxon>
        <taxon>Bacillati</taxon>
        <taxon>Bacillota</taxon>
        <taxon>Clostridia</taxon>
        <taxon>Candidatus Ornithomonoglobus</taxon>
    </lineage>
</organism>
<keyword evidence="4 6" id="KW-1133">Transmembrane helix</keyword>
<feature type="transmembrane region" description="Helical" evidence="6">
    <location>
        <begin position="137"/>
        <end position="162"/>
    </location>
</feature>
<dbReference type="PANTHER" id="PTHR30250">
    <property type="entry name" value="PST FAMILY PREDICTED COLANIC ACID TRANSPORTER"/>
    <property type="match status" value="1"/>
</dbReference>
<dbReference type="PANTHER" id="PTHR30250:SF26">
    <property type="entry name" value="PSMA PROTEIN"/>
    <property type="match status" value="1"/>
</dbReference>
<feature type="transmembrane region" description="Helical" evidence="6">
    <location>
        <begin position="206"/>
        <end position="226"/>
    </location>
</feature>
<keyword evidence="2" id="KW-1003">Cell membrane</keyword>
<reference evidence="7" key="2">
    <citation type="journal article" date="2021" name="PeerJ">
        <title>Extensive microbial diversity within the chicken gut microbiome revealed by metagenomics and culture.</title>
        <authorList>
            <person name="Gilroy R."/>
            <person name="Ravi A."/>
            <person name="Getino M."/>
            <person name="Pursley I."/>
            <person name="Horton D.L."/>
            <person name="Alikhan N.F."/>
            <person name="Baker D."/>
            <person name="Gharbi K."/>
            <person name="Hall N."/>
            <person name="Watson M."/>
            <person name="Adriaenssens E.M."/>
            <person name="Foster-Nyarko E."/>
            <person name="Jarju S."/>
            <person name="Secka A."/>
            <person name="Antonio M."/>
            <person name="Oren A."/>
            <person name="Chaudhuri R.R."/>
            <person name="La Ragione R."/>
            <person name="Hildebrand F."/>
            <person name="Pallen M.J."/>
        </authorList>
    </citation>
    <scope>NUCLEOTIDE SEQUENCE</scope>
    <source>
        <strain evidence="7">CHK181-108</strain>
    </source>
</reference>
<sequence>MQAIAIVCFGSYIGYLVINMVCTCGANIVIGIVCGKRYPFLKKYKREKLCGEDKEKLKRSVVSLMYQKIGAKLVTGTDNLMISYAKLTLMGIYSNYSMVVSTVSRVVYNVLCSTMGSVGNLMVQTDDDHKYNVFEEFAFATFCFYFFIAAGFAGCLERFIVLWAGEDWLLPPSVTFVVILNFFLTGQRQPNIVVIEAAGLFNKQRLKAVGEVVVNLVVSFLFLAVFKMGIYGVLLGTTVSMAGVCIWWEILAVHKYALHRPVKRYYINYLIQTGAAALGCFAAYGASCCIPLDGIAGLLAAGVVSAAIFFAVVLIFYGRSRVFKALLRRFGKK</sequence>
<gene>
    <name evidence="7" type="ORF">IAA60_01745</name>
</gene>
<evidence type="ECO:0000256" key="4">
    <source>
        <dbReference type="ARBA" id="ARBA00022989"/>
    </source>
</evidence>
<feature type="transmembrane region" description="Helical" evidence="6">
    <location>
        <begin position="265"/>
        <end position="286"/>
    </location>
</feature>
<accession>A0A9D1H124</accession>
<name>A0A9D1H124_9FIRM</name>
<keyword evidence="5 6" id="KW-0472">Membrane</keyword>
<evidence type="ECO:0000313" key="7">
    <source>
        <dbReference type="EMBL" id="HIT84607.1"/>
    </source>
</evidence>
<proteinExistence type="predicted"/>
<evidence type="ECO:0008006" key="9">
    <source>
        <dbReference type="Google" id="ProtNLM"/>
    </source>
</evidence>
<feature type="transmembrane region" description="Helical" evidence="6">
    <location>
        <begin position="298"/>
        <end position="318"/>
    </location>
</feature>
<keyword evidence="3 6" id="KW-0812">Transmembrane</keyword>
<evidence type="ECO:0000256" key="3">
    <source>
        <dbReference type="ARBA" id="ARBA00022692"/>
    </source>
</evidence>
<feature type="transmembrane region" description="Helical" evidence="6">
    <location>
        <begin position="232"/>
        <end position="253"/>
    </location>
</feature>
<dbReference type="EMBL" id="DVLU01000014">
    <property type="protein sequence ID" value="HIT84607.1"/>
    <property type="molecule type" value="Genomic_DNA"/>
</dbReference>